<organism evidence="2 3">
    <name type="scientific">Tetradesmus obliquus</name>
    <name type="common">Green alga</name>
    <name type="synonym">Acutodesmus obliquus</name>
    <dbReference type="NCBI Taxonomy" id="3088"/>
    <lineage>
        <taxon>Eukaryota</taxon>
        <taxon>Viridiplantae</taxon>
        <taxon>Chlorophyta</taxon>
        <taxon>core chlorophytes</taxon>
        <taxon>Chlorophyceae</taxon>
        <taxon>CS clade</taxon>
        <taxon>Sphaeropleales</taxon>
        <taxon>Scenedesmaceae</taxon>
        <taxon>Tetradesmus</taxon>
    </lineage>
</organism>
<dbReference type="EMBL" id="FNXT01001265">
    <property type="protein sequence ID" value="SZX76732.1"/>
    <property type="molecule type" value="Genomic_DNA"/>
</dbReference>
<keyword evidence="3" id="KW-1185">Reference proteome</keyword>
<accession>A0A383WHN9</accession>
<feature type="region of interest" description="Disordered" evidence="1">
    <location>
        <begin position="375"/>
        <end position="506"/>
    </location>
</feature>
<evidence type="ECO:0000256" key="1">
    <source>
        <dbReference type="SAM" id="MobiDB-lite"/>
    </source>
</evidence>
<evidence type="ECO:0000313" key="2">
    <source>
        <dbReference type="EMBL" id="SZX76732.1"/>
    </source>
</evidence>
<name>A0A383WHN9_TETOB</name>
<dbReference type="Proteomes" id="UP000256970">
    <property type="component" value="Unassembled WGS sequence"/>
</dbReference>
<gene>
    <name evidence="2" type="ORF">BQ4739_LOCUS17104</name>
</gene>
<feature type="compositionally biased region" description="Low complexity" evidence="1">
    <location>
        <begin position="312"/>
        <end position="328"/>
    </location>
</feature>
<evidence type="ECO:0000313" key="3">
    <source>
        <dbReference type="Proteomes" id="UP000256970"/>
    </source>
</evidence>
<proteinExistence type="predicted"/>
<protein>
    <submittedName>
        <fullName evidence="2">Uncharacterized protein</fullName>
    </submittedName>
</protein>
<feature type="compositionally biased region" description="Low complexity" evidence="1">
    <location>
        <begin position="375"/>
        <end position="496"/>
    </location>
</feature>
<sequence>MDAPGLLAVSQVCKAFRAFDSSSKLRLVESVARTQALAASSDQSGRWRRRSWLTRLFIEDSGVGFSNFKWASSSPAAAGVPPQYKFMPPTAPGSYLNIKLEGMGPKLLVSDLSTADQPVLRWRLVVRGNTAVEFGVVPLSMVDDDKSLHKCHQEEKKFERLRGKLADAERPTGFCSSITVGSMLPFKTAIMKGSVVELLARRGRLEILVQNPPDGQELYWHNTRTVPKPYKGPREVRFEQDFSPNHDVKLALTSWAHGAFDVLHPAPGSRLLGQDMQRAWDRPVQPWSNSGGSSSEEDEEGGDGGRARRASRAQQGSPLQLQEQQQNAAVEQVDDVVVADGAQQAAAQQQQQQARQQQLRQQLLQRLMQQQSAAQQQQQAEAGSSSAAAAQQQQQQQAEAGSSSAAAAQLQQQAEAGSSSAAAAQQQQQAKAGSSSAAAAQQQQQAEAGSSSAAAAQQQQPAEAGLSSAAAAGTEAAAAAAAAAEPASTSPTSEESTTSRDGQLLA</sequence>
<dbReference type="AlphaFoldDB" id="A0A383WHN9"/>
<feature type="region of interest" description="Disordered" evidence="1">
    <location>
        <begin position="282"/>
        <end position="328"/>
    </location>
</feature>
<dbReference type="STRING" id="3088.A0A383WHN9"/>
<reference evidence="2 3" key="1">
    <citation type="submission" date="2016-10" db="EMBL/GenBank/DDBJ databases">
        <authorList>
            <person name="Cai Z."/>
        </authorList>
    </citation>
    <scope>NUCLEOTIDE SEQUENCE [LARGE SCALE GENOMIC DNA]</scope>
</reference>